<gene>
    <name evidence="1" type="ORF">AB3G37_19115</name>
</gene>
<name>A0AB39VPM7_9GAMM</name>
<proteinExistence type="predicted"/>
<dbReference type="RefSeq" id="WP_369788798.1">
    <property type="nucleotide sequence ID" value="NZ_CP165628.1"/>
</dbReference>
<dbReference type="Pfam" id="PF10054">
    <property type="entry name" value="DUF2291"/>
    <property type="match status" value="1"/>
</dbReference>
<dbReference type="Gene3D" id="2.40.50.420">
    <property type="entry name" value="Envelope glycoprotein gp160, DUF2291, alpha/beta domain"/>
    <property type="match status" value="1"/>
</dbReference>
<dbReference type="AlphaFoldDB" id="A0AB39VPM7"/>
<dbReference type="Gene3D" id="1.10.10.1260">
    <property type="entry name" value="Envelope glycoprotein gp160, DUF2291, helical domain"/>
    <property type="match status" value="1"/>
</dbReference>
<evidence type="ECO:0000313" key="1">
    <source>
        <dbReference type="EMBL" id="XDU71621.1"/>
    </source>
</evidence>
<protein>
    <submittedName>
        <fullName evidence="1">DUF2291 family protein</fullName>
    </submittedName>
</protein>
<dbReference type="EMBL" id="CP165628">
    <property type="protein sequence ID" value="XDU71621.1"/>
    <property type="molecule type" value="Genomic_DNA"/>
</dbReference>
<organism evidence="1">
    <name type="scientific">Rouxiella sp. WC2420</name>
    <dbReference type="NCBI Taxonomy" id="3234145"/>
    <lineage>
        <taxon>Bacteria</taxon>
        <taxon>Pseudomonadati</taxon>
        <taxon>Pseudomonadota</taxon>
        <taxon>Gammaproteobacteria</taxon>
        <taxon>Enterobacterales</taxon>
        <taxon>Yersiniaceae</taxon>
        <taxon>Rouxiella</taxon>
    </lineage>
</organism>
<dbReference type="SUPFAM" id="SSF141318">
    <property type="entry name" value="TM0957-like"/>
    <property type="match status" value="1"/>
</dbReference>
<dbReference type="InterPro" id="IPR036215">
    <property type="entry name" value="TM0957-like_sf"/>
</dbReference>
<dbReference type="InterPro" id="IPR014582">
    <property type="entry name" value="UCP033535_lipo"/>
</dbReference>
<dbReference type="PIRSF" id="PIRSF033535">
    <property type="entry name" value="UCP033535_plp"/>
    <property type="match status" value="1"/>
</dbReference>
<reference evidence="1" key="1">
    <citation type="submission" date="2024-07" db="EMBL/GenBank/DDBJ databases">
        <authorList>
            <person name="Biller S.J."/>
        </authorList>
    </citation>
    <scope>NUCLEOTIDE SEQUENCE</scope>
    <source>
        <strain evidence="1">WC2420</strain>
    </source>
</reference>
<accession>A0AB39VPM7</accession>
<sequence>MSTLSTFSHQVSPRTLKRWGVTLAVTLALLVTIGLNTKVVKIGSAEDAAEQAFAPDKYGEKAFPEIQKSVMGRAVDAATLATALNADANAAKTKYGVGDALPVFSVSFTGVVGAGSSGIYQVKVAGLPDDLKIRLQTGPAINGTDLRDATGTIQFGDFKNQIEYQNAGSGINREMKKVVLSKIDTANLSGKTVKVTGVFRLLNPKNWLVTPVEMVVQ</sequence>